<dbReference type="InterPro" id="IPR008160">
    <property type="entry name" value="Collagen"/>
</dbReference>
<evidence type="ECO:0000313" key="2">
    <source>
        <dbReference type="EMBL" id="CAJ0944691.1"/>
    </source>
</evidence>
<dbReference type="EMBL" id="CAUEEQ010022886">
    <property type="protein sequence ID" value="CAJ0944691.1"/>
    <property type="molecule type" value="Genomic_DNA"/>
</dbReference>
<feature type="compositionally biased region" description="Low complexity" evidence="1">
    <location>
        <begin position="483"/>
        <end position="502"/>
    </location>
</feature>
<reference evidence="2" key="1">
    <citation type="submission" date="2023-07" db="EMBL/GenBank/DDBJ databases">
        <authorList>
            <person name="Stuckert A."/>
        </authorList>
    </citation>
    <scope>NUCLEOTIDE SEQUENCE</scope>
</reference>
<accession>A0ABN9LMR8</accession>
<feature type="compositionally biased region" description="Pro residues" evidence="1">
    <location>
        <begin position="415"/>
        <end position="428"/>
    </location>
</feature>
<feature type="compositionally biased region" description="Low complexity" evidence="1">
    <location>
        <begin position="692"/>
        <end position="701"/>
    </location>
</feature>
<keyword evidence="3" id="KW-1185">Reference proteome</keyword>
<dbReference type="InterPro" id="IPR036397">
    <property type="entry name" value="RNaseH_sf"/>
</dbReference>
<dbReference type="PANTHER" id="PTHR24023:SF1112">
    <property type="entry name" value="COL_CUTICLE_N DOMAIN-CONTAINING PROTEIN-RELATED"/>
    <property type="match status" value="1"/>
</dbReference>
<dbReference type="Pfam" id="PF01391">
    <property type="entry name" value="Collagen"/>
    <property type="match status" value="3"/>
</dbReference>
<feature type="region of interest" description="Disordered" evidence="1">
    <location>
        <begin position="227"/>
        <end position="248"/>
    </location>
</feature>
<feature type="compositionally biased region" description="Low complexity" evidence="1">
    <location>
        <begin position="331"/>
        <end position="342"/>
    </location>
</feature>
<comment type="caution">
    <text evidence="2">The sequence shown here is derived from an EMBL/GenBank/DDBJ whole genome shotgun (WGS) entry which is preliminary data.</text>
</comment>
<feature type="compositionally biased region" description="Low complexity" evidence="1">
    <location>
        <begin position="667"/>
        <end position="686"/>
    </location>
</feature>
<feature type="region of interest" description="Disordered" evidence="1">
    <location>
        <begin position="331"/>
        <end position="354"/>
    </location>
</feature>
<evidence type="ECO:0000313" key="3">
    <source>
        <dbReference type="Proteomes" id="UP001176940"/>
    </source>
</evidence>
<organism evidence="2 3">
    <name type="scientific">Ranitomeya imitator</name>
    <name type="common">mimic poison frog</name>
    <dbReference type="NCBI Taxonomy" id="111125"/>
    <lineage>
        <taxon>Eukaryota</taxon>
        <taxon>Metazoa</taxon>
        <taxon>Chordata</taxon>
        <taxon>Craniata</taxon>
        <taxon>Vertebrata</taxon>
        <taxon>Euteleostomi</taxon>
        <taxon>Amphibia</taxon>
        <taxon>Batrachia</taxon>
        <taxon>Anura</taxon>
        <taxon>Neobatrachia</taxon>
        <taxon>Hyloidea</taxon>
        <taxon>Dendrobatidae</taxon>
        <taxon>Dendrobatinae</taxon>
        <taxon>Ranitomeya</taxon>
    </lineage>
</organism>
<feature type="region of interest" description="Disordered" evidence="1">
    <location>
        <begin position="407"/>
        <end position="736"/>
    </location>
</feature>
<feature type="compositionally biased region" description="Low complexity" evidence="1">
    <location>
        <begin position="511"/>
        <end position="527"/>
    </location>
</feature>
<evidence type="ECO:0000256" key="1">
    <source>
        <dbReference type="SAM" id="MobiDB-lite"/>
    </source>
</evidence>
<proteinExistence type="predicted"/>
<protein>
    <submittedName>
        <fullName evidence="2">Uncharacterized protein</fullName>
    </submittedName>
</protein>
<dbReference type="Proteomes" id="UP001176940">
    <property type="component" value="Unassembled WGS sequence"/>
</dbReference>
<dbReference type="PANTHER" id="PTHR24023">
    <property type="entry name" value="COLLAGEN ALPHA"/>
    <property type="match status" value="1"/>
</dbReference>
<name>A0ABN9LMR8_9NEOB</name>
<feature type="compositionally biased region" description="Low complexity" evidence="1">
    <location>
        <begin position="613"/>
        <end position="631"/>
    </location>
</feature>
<gene>
    <name evidence="2" type="ORF">RIMI_LOCUS10542811</name>
</gene>
<dbReference type="InterPro" id="IPR050149">
    <property type="entry name" value="Collagen_superfamily"/>
</dbReference>
<dbReference type="Gene3D" id="3.30.420.10">
    <property type="entry name" value="Ribonuclease H-like superfamily/Ribonuclease H"/>
    <property type="match status" value="1"/>
</dbReference>
<sequence length="736" mass="77562">MIWGCLSEAGIGQVNLCEGRMNQAAYKVIPEKQLIHSAQAMFPKSEDCFFQQDIVPCHTARSIKVWMKDHHIKFLSFLSWPDLNPIENFLNVIKTKMDSHKPSNKEEQLTLLYQEWHKVTQKHCERLVESMPRRMKAGYGAHIAIYYVGCVRYGDIQQLLIVSDHRAAFDYCEHYSPDCDTAAPDTPQSQDPNQDEYYPEAAEGDEGYYYEYPYYEDETTATVKPTKATGEEVVRPQPDFEEEETPATTEAPAIVITEAAIVETIVDRKVVDPTTYEYNYGNNEYYYYTPQPDEETIYSEGEGTEEKETIDETFIDRKVEVVTSIVTVISNSSGNSESGAGSRRQENIDEGFTEETVDSYDTMYEYPDIISSESDIKGSPAITIDDYEVGGGARGEKGQKGEPAIIEPGMLIEGPPGPEGPAGYPGPPGTSGSPGPAGDPGERGPPGRPGLSGADGLPGPPGTMIMLPFRFSGGGDGSSKGPQLSQQEAQAQAMLQQARLALRGPSGPMGLTGRPGPLGSPGPSGLKGESGDLGPQGPRGSQGTSGPAGKPGRRGRAGSDGARGMPGQTGPKGDRGFDGLAGLPGEKGHRGESGPHGPPGPPGEDGERGDYGEVGPRGLPGEPGPRGLLGPKGPPGPPGPHGVSGMDGPVGPKGSVGPQGEPGPPGQQGNPGAQGLPGPQGAIGPPGEKGPLGKPGLPGMPGADGPPGHPGKEGPSGEKGTQVRRLCLQHTDVSDT</sequence>